<dbReference type="SUPFAM" id="SSF52777">
    <property type="entry name" value="CoA-dependent acyltransferases"/>
    <property type="match status" value="1"/>
</dbReference>
<dbReference type="PANTHER" id="PTHR38474">
    <property type="entry name" value="SLR0299 PROTEIN"/>
    <property type="match status" value="1"/>
</dbReference>
<dbReference type="GO" id="GO:0008811">
    <property type="term" value="F:chloramphenicol O-acetyltransferase activity"/>
    <property type="evidence" value="ECO:0007669"/>
    <property type="project" value="InterPro"/>
</dbReference>
<dbReference type="InterPro" id="IPR023213">
    <property type="entry name" value="CAT-like_dom_sf"/>
</dbReference>
<dbReference type="AlphaFoldDB" id="A0A212IVQ9"/>
<proteinExistence type="predicted"/>
<feature type="active site" description="Proton acceptor" evidence="1">
    <location>
        <position position="188"/>
    </location>
</feature>
<accession>A0A212IVQ9</accession>
<organism evidence="2">
    <name type="scientific">uncultured Dysgonomonas sp</name>
    <dbReference type="NCBI Taxonomy" id="206096"/>
    <lineage>
        <taxon>Bacteria</taxon>
        <taxon>Pseudomonadati</taxon>
        <taxon>Bacteroidota</taxon>
        <taxon>Bacteroidia</taxon>
        <taxon>Bacteroidales</taxon>
        <taxon>Dysgonomonadaceae</taxon>
        <taxon>Dysgonomonas</taxon>
        <taxon>environmental samples</taxon>
    </lineage>
</organism>
<dbReference type="Pfam" id="PF00302">
    <property type="entry name" value="CAT"/>
    <property type="match status" value="1"/>
</dbReference>
<keyword evidence="2" id="KW-0808">Transferase</keyword>
<dbReference type="SMART" id="SM01059">
    <property type="entry name" value="CAT"/>
    <property type="match status" value="1"/>
</dbReference>
<sequence>MRTPIDIEKWNRKEHFNFFKTFDDPFFGMTANVDFTPVYNYSKDKKSSFFLHSLHKIMQTVNAIDVFRYRIEGDDVVSYDTVHPAPTVGRDDGTFSFSFFDYYPDLKDFEENALQIIAKVKQSSGLGLDENSERTDVVHYSSVPWIRFTDMKHAVSFGNNGAIPKISTGKFFTEEQKILLPVSITVNHAIMDGLHVAQFLDKLHDSIHSHLI</sequence>
<dbReference type="PIRSF" id="PIRSF000440">
    <property type="entry name" value="CAT"/>
    <property type="match status" value="1"/>
</dbReference>
<evidence type="ECO:0000256" key="1">
    <source>
        <dbReference type="PIRSR" id="PIRSR000440-1"/>
    </source>
</evidence>
<reference evidence="2" key="1">
    <citation type="submission" date="2016-04" db="EMBL/GenBank/DDBJ databases">
        <authorList>
            <person name="Evans L.H."/>
            <person name="Alamgir A."/>
            <person name="Owens N."/>
            <person name="Weber N.D."/>
            <person name="Virtaneva K."/>
            <person name="Barbian K."/>
            <person name="Babar A."/>
            <person name="Rosenke K."/>
        </authorList>
    </citation>
    <scope>NUCLEOTIDE SEQUENCE</scope>
    <source>
        <strain evidence="2">86-1</strain>
    </source>
</reference>
<evidence type="ECO:0000313" key="2">
    <source>
        <dbReference type="EMBL" id="SBV91288.1"/>
    </source>
</evidence>
<dbReference type="PANTHER" id="PTHR38474:SF1">
    <property type="entry name" value="SLR0299 PROTEIN"/>
    <property type="match status" value="1"/>
</dbReference>
<dbReference type="Gene3D" id="3.30.559.10">
    <property type="entry name" value="Chloramphenicol acetyltransferase-like domain"/>
    <property type="match status" value="1"/>
</dbReference>
<name>A0A212IVQ9_9BACT</name>
<dbReference type="EMBL" id="FLUM01000001">
    <property type="protein sequence ID" value="SBV91288.1"/>
    <property type="molecule type" value="Genomic_DNA"/>
</dbReference>
<dbReference type="RefSeq" id="WP_296938174.1">
    <property type="nucleotide sequence ID" value="NZ_LT599032.1"/>
</dbReference>
<gene>
    <name evidence="2" type="ORF">KL86DYS1_10302</name>
</gene>
<dbReference type="InterPro" id="IPR001707">
    <property type="entry name" value="Cmp_AcTrfase"/>
</dbReference>
<protein>
    <submittedName>
        <fullName evidence="2">Chloramphenicol O-acetyltransferase</fullName>
    </submittedName>
</protein>